<proteinExistence type="predicted"/>
<gene>
    <name evidence="2" type="ORF">SAMN05444320_105198</name>
</gene>
<feature type="transmembrane region" description="Helical" evidence="1">
    <location>
        <begin position="21"/>
        <end position="42"/>
    </location>
</feature>
<keyword evidence="1" id="KW-0812">Transmembrane</keyword>
<reference evidence="2 3" key="1">
    <citation type="submission" date="2016-11" db="EMBL/GenBank/DDBJ databases">
        <authorList>
            <person name="Jaros S."/>
            <person name="Januszkiewicz K."/>
            <person name="Wedrychowicz H."/>
        </authorList>
    </citation>
    <scope>NUCLEOTIDE SEQUENCE [LARGE SCALE GENOMIC DNA]</scope>
    <source>
        <strain evidence="2 3">DSM 44523</strain>
    </source>
</reference>
<name>A0A1M5EYR7_STRHI</name>
<sequence length="86" mass="9494">MPKQPLISANVGSRRSRDECWSVRAAVPSSFGAVVVFGTVIVRRGRARFGAFHSVARSSAWRPRSGYVVSLPALGAWPEVWRRRVA</sequence>
<accession>A0A1M5EYR7</accession>
<dbReference type="Proteomes" id="UP000184501">
    <property type="component" value="Unassembled WGS sequence"/>
</dbReference>
<keyword evidence="3" id="KW-1185">Reference proteome</keyword>
<keyword evidence="1" id="KW-1133">Transmembrane helix</keyword>
<dbReference type="EMBL" id="FQVN01000005">
    <property type="protein sequence ID" value="SHF84339.1"/>
    <property type="molecule type" value="Genomic_DNA"/>
</dbReference>
<organism evidence="2 3">
    <name type="scientific">Streptoalloteichus hindustanus</name>
    <dbReference type="NCBI Taxonomy" id="2017"/>
    <lineage>
        <taxon>Bacteria</taxon>
        <taxon>Bacillati</taxon>
        <taxon>Actinomycetota</taxon>
        <taxon>Actinomycetes</taxon>
        <taxon>Pseudonocardiales</taxon>
        <taxon>Pseudonocardiaceae</taxon>
        <taxon>Streptoalloteichus</taxon>
    </lineage>
</organism>
<evidence type="ECO:0000256" key="1">
    <source>
        <dbReference type="SAM" id="Phobius"/>
    </source>
</evidence>
<keyword evidence="1" id="KW-0472">Membrane</keyword>
<dbReference type="AlphaFoldDB" id="A0A1M5EYR7"/>
<evidence type="ECO:0000313" key="3">
    <source>
        <dbReference type="Proteomes" id="UP000184501"/>
    </source>
</evidence>
<evidence type="ECO:0000313" key="2">
    <source>
        <dbReference type="EMBL" id="SHF84339.1"/>
    </source>
</evidence>
<protein>
    <submittedName>
        <fullName evidence="2">Uncharacterized protein</fullName>
    </submittedName>
</protein>